<sequence length="121" mass="14066">MHCVYGLQLSVNRKYRYVSKGVKASVFPLSKTYLARRKAEAFIPVFVINRITIMEDLKNRLMKLELLYMEQEDTVQTLSRIVHQQESKIERLQQRLLQVSEKLESIEEGGSDAAEAPPPHY</sequence>
<comment type="caution">
    <text evidence="2">The sequence shown here is derived from an EMBL/GenBank/DDBJ whole genome shotgun (WGS) entry which is preliminary data.</text>
</comment>
<dbReference type="Pfam" id="PF04102">
    <property type="entry name" value="SlyX"/>
    <property type="match status" value="1"/>
</dbReference>
<dbReference type="EMBL" id="DRMS01000482">
    <property type="protein sequence ID" value="HFC93674.1"/>
    <property type="molecule type" value="Genomic_DNA"/>
</dbReference>
<dbReference type="Proteomes" id="UP000885750">
    <property type="component" value="Unassembled WGS sequence"/>
</dbReference>
<accession>A0A7V2T212</accession>
<feature type="coiled-coil region" evidence="1">
    <location>
        <begin position="54"/>
        <end position="109"/>
    </location>
</feature>
<dbReference type="InterPro" id="IPR007236">
    <property type="entry name" value="SlyX"/>
</dbReference>
<name>A0A7V2T212_LEUMU</name>
<organism evidence="2">
    <name type="scientific">Leucothrix mucor</name>
    <dbReference type="NCBI Taxonomy" id="45248"/>
    <lineage>
        <taxon>Bacteria</taxon>
        <taxon>Pseudomonadati</taxon>
        <taxon>Pseudomonadota</taxon>
        <taxon>Gammaproteobacteria</taxon>
        <taxon>Thiotrichales</taxon>
        <taxon>Thiotrichaceae</taxon>
        <taxon>Leucothrix</taxon>
    </lineage>
</organism>
<evidence type="ECO:0000313" key="2">
    <source>
        <dbReference type="EMBL" id="HFC93674.1"/>
    </source>
</evidence>
<reference evidence="2" key="1">
    <citation type="journal article" date="2020" name="mSystems">
        <title>Genome- and Community-Level Interaction Insights into Carbon Utilization and Element Cycling Functions of Hydrothermarchaeota in Hydrothermal Sediment.</title>
        <authorList>
            <person name="Zhou Z."/>
            <person name="Liu Y."/>
            <person name="Xu W."/>
            <person name="Pan J."/>
            <person name="Luo Z.H."/>
            <person name="Li M."/>
        </authorList>
    </citation>
    <scope>NUCLEOTIDE SEQUENCE [LARGE SCALE GENOMIC DNA]</scope>
    <source>
        <strain evidence="2">HyVt-493</strain>
    </source>
</reference>
<gene>
    <name evidence="2" type="ORF">ENJ51_12770</name>
</gene>
<keyword evidence="1" id="KW-0175">Coiled coil</keyword>
<evidence type="ECO:0000256" key="1">
    <source>
        <dbReference type="SAM" id="Coils"/>
    </source>
</evidence>
<proteinExistence type="predicted"/>
<protein>
    <submittedName>
        <fullName evidence="2">SlyX family protein</fullName>
    </submittedName>
</protein>
<dbReference type="AlphaFoldDB" id="A0A7V2T212"/>